<comment type="subcellular location">
    <subcellularLocation>
        <location evidence="6">Secreted</location>
        <location evidence="6">Cell wall</location>
    </subcellularLocation>
    <subcellularLocation>
        <location evidence="6">Secreted</location>
        <location evidence="6">Extracellular space</location>
        <location evidence="6">Apoplast</location>
    </subcellularLocation>
</comment>
<reference evidence="8" key="1">
    <citation type="submission" date="2015-03" db="EMBL/GenBank/DDBJ databases">
        <title>A transcriptome of Araucaria cunninghamii, an australian fine timber species.</title>
        <authorList>
            <person name="Jing Yi C.J.Y."/>
            <person name="Yin San L.Y.S."/>
            <person name="Abdul Karim S.S."/>
            <person name="Wan Azmi N.N."/>
            <person name="Hercus R.R."/>
            <person name="Croft L.L."/>
        </authorList>
    </citation>
    <scope>NUCLEOTIDE SEQUENCE</scope>
    <source>
        <strain evidence="8">MI0301</strain>
        <tissue evidence="8">Leaf</tissue>
    </source>
</reference>
<keyword evidence="6" id="KW-0961">Cell wall biogenesis/degradation</keyword>
<keyword evidence="5 6" id="KW-0326">Glycosidase</keyword>
<sequence length="210" mass="23932">MKIKLIAGNSAGTVTAYYMSSDSSSHDEIDFEFLGNIPGKPYHLQTNVFVSGVGNREQRIKLWFDPSADFHNYSILWNHKQILFSVDSIPIRVFKNNEAVAVPYPTKQPMNIISSLWDGDNWATDGGKVKIDWSKAPFIVSFQAFEVDGCAASNSSAPCSEQWWDESEFQGLSQDQLNKLQWVRKNYMFYDYCKDESRSSRVPSEYALNP</sequence>
<keyword evidence="6" id="KW-0134">Cell wall</keyword>
<dbReference type="AlphaFoldDB" id="A0A0D6R9X1"/>
<dbReference type="GO" id="GO:0042546">
    <property type="term" value="P:cell wall biogenesis"/>
    <property type="evidence" value="ECO:0007669"/>
    <property type="project" value="InterPro"/>
</dbReference>
<comment type="similarity">
    <text evidence="6">Belongs to the glycosyl hydrolase 16 family.</text>
</comment>
<dbReference type="PANTHER" id="PTHR31062">
    <property type="entry name" value="XYLOGLUCAN ENDOTRANSGLUCOSYLASE/HYDROLASE PROTEIN 8-RELATED"/>
    <property type="match status" value="1"/>
</dbReference>
<dbReference type="SUPFAM" id="SSF49899">
    <property type="entry name" value="Concanavalin A-like lectins/glucanases"/>
    <property type="match status" value="1"/>
</dbReference>
<evidence type="ECO:0000259" key="7">
    <source>
        <dbReference type="PROSITE" id="PS51762"/>
    </source>
</evidence>
<proteinExistence type="inferred from homology"/>
<dbReference type="CDD" id="cd02176">
    <property type="entry name" value="GH16_XET"/>
    <property type="match status" value="1"/>
</dbReference>
<evidence type="ECO:0000256" key="3">
    <source>
        <dbReference type="ARBA" id="ARBA00023157"/>
    </source>
</evidence>
<dbReference type="GO" id="GO:0071555">
    <property type="term" value="P:cell wall organization"/>
    <property type="evidence" value="ECO:0007669"/>
    <property type="project" value="UniProtKB-KW"/>
</dbReference>
<dbReference type="InterPro" id="IPR008263">
    <property type="entry name" value="GH16_AS"/>
</dbReference>
<evidence type="ECO:0000256" key="6">
    <source>
        <dbReference type="RuleBase" id="RU361120"/>
    </source>
</evidence>
<dbReference type="GO" id="GO:0016762">
    <property type="term" value="F:xyloglucan:xyloglucosyl transferase activity"/>
    <property type="evidence" value="ECO:0007669"/>
    <property type="project" value="UniProtKB-EC"/>
</dbReference>
<evidence type="ECO:0000256" key="5">
    <source>
        <dbReference type="ARBA" id="ARBA00023295"/>
    </source>
</evidence>
<comment type="function">
    <text evidence="6">Catalyzes xyloglucan endohydrolysis (XEH) and/or endotransglycosylation (XET). Cleaves and religates xyloglucan polymers, an essential constituent of the primary cell wall, and thereby participates in cell wall construction of growing tissues.</text>
</comment>
<evidence type="ECO:0000256" key="4">
    <source>
        <dbReference type="ARBA" id="ARBA00023180"/>
    </source>
</evidence>
<evidence type="ECO:0000313" key="8">
    <source>
        <dbReference type="EMBL" id="JAG99228.1"/>
    </source>
</evidence>
<evidence type="ECO:0000256" key="1">
    <source>
        <dbReference type="ARBA" id="ARBA00022679"/>
    </source>
</evidence>
<keyword evidence="6" id="KW-0964">Secreted</keyword>
<dbReference type="PROSITE" id="PS51762">
    <property type="entry name" value="GH16_2"/>
    <property type="match status" value="1"/>
</dbReference>
<keyword evidence="6" id="KW-0052">Apoplast</keyword>
<dbReference type="GO" id="GO:0048046">
    <property type="term" value="C:apoplast"/>
    <property type="evidence" value="ECO:0007669"/>
    <property type="project" value="UniProtKB-SubCell"/>
</dbReference>
<dbReference type="InterPro" id="IPR013320">
    <property type="entry name" value="ConA-like_dom_sf"/>
</dbReference>
<comment type="PTM">
    <text evidence="6">Contains at least one intrachain disulfide bond essential for its enzymatic activity.</text>
</comment>
<dbReference type="InterPro" id="IPR010713">
    <property type="entry name" value="XET_C"/>
</dbReference>
<keyword evidence="3" id="KW-1015">Disulfide bond</keyword>
<dbReference type="InterPro" id="IPR000757">
    <property type="entry name" value="Beta-glucanase-like"/>
</dbReference>
<dbReference type="EMBL" id="GCKF01005040">
    <property type="protein sequence ID" value="JAG99228.1"/>
    <property type="molecule type" value="Transcribed_RNA"/>
</dbReference>
<dbReference type="EC" id="2.4.1.207" evidence="6"/>
<feature type="domain" description="GH16" evidence="7">
    <location>
        <begin position="1"/>
        <end position="142"/>
    </location>
</feature>
<dbReference type="Pfam" id="PF06955">
    <property type="entry name" value="XET_C"/>
    <property type="match status" value="1"/>
</dbReference>
<keyword evidence="4" id="KW-0325">Glycoprotein</keyword>
<evidence type="ECO:0000256" key="2">
    <source>
        <dbReference type="ARBA" id="ARBA00022801"/>
    </source>
</evidence>
<dbReference type="PROSITE" id="PS01034">
    <property type="entry name" value="GH16_1"/>
    <property type="match status" value="1"/>
</dbReference>
<dbReference type="GO" id="GO:0004553">
    <property type="term" value="F:hydrolase activity, hydrolyzing O-glycosyl compounds"/>
    <property type="evidence" value="ECO:0007669"/>
    <property type="project" value="InterPro"/>
</dbReference>
<protein>
    <recommendedName>
        <fullName evidence="6">Xyloglucan endotransglucosylase/hydrolase</fullName>
        <ecNumber evidence="6">2.4.1.207</ecNumber>
    </recommendedName>
</protein>
<dbReference type="InterPro" id="IPR016455">
    <property type="entry name" value="XTH"/>
</dbReference>
<keyword evidence="1 6" id="KW-0808">Transferase</keyword>
<dbReference type="GO" id="GO:0010411">
    <property type="term" value="P:xyloglucan metabolic process"/>
    <property type="evidence" value="ECO:0007669"/>
    <property type="project" value="InterPro"/>
</dbReference>
<keyword evidence="2 6" id="KW-0378">Hydrolase</keyword>
<organism evidence="8">
    <name type="scientific">Araucaria cunninghamii</name>
    <name type="common">Hoop pine</name>
    <name type="synonym">Moreton Bay pine</name>
    <dbReference type="NCBI Taxonomy" id="56994"/>
    <lineage>
        <taxon>Eukaryota</taxon>
        <taxon>Viridiplantae</taxon>
        <taxon>Streptophyta</taxon>
        <taxon>Embryophyta</taxon>
        <taxon>Tracheophyta</taxon>
        <taxon>Spermatophyta</taxon>
        <taxon>Pinopsida</taxon>
        <taxon>Pinidae</taxon>
        <taxon>Conifers II</taxon>
        <taxon>Araucariales</taxon>
        <taxon>Araucariaceae</taxon>
        <taxon>Araucaria</taxon>
    </lineage>
</organism>
<dbReference type="Pfam" id="PF00722">
    <property type="entry name" value="Glyco_hydro_16"/>
    <property type="match status" value="1"/>
</dbReference>
<name>A0A0D6R9X1_ARACU</name>
<dbReference type="InterPro" id="IPR044791">
    <property type="entry name" value="Beta-glucanase/XTH"/>
</dbReference>
<dbReference type="Gene3D" id="2.60.120.200">
    <property type="match status" value="1"/>
</dbReference>
<accession>A0A0D6R9X1</accession>